<keyword evidence="5" id="KW-0540">Nuclease</keyword>
<dbReference type="RefSeq" id="WP_249737193.1">
    <property type="nucleotide sequence ID" value="NZ_JAKNCJ010000002.1"/>
</dbReference>
<feature type="domain" description="SLH" evidence="3">
    <location>
        <begin position="992"/>
        <end position="1051"/>
    </location>
</feature>
<dbReference type="Pfam" id="PF03372">
    <property type="entry name" value="Exo_endo_phos"/>
    <property type="match status" value="1"/>
</dbReference>
<dbReference type="Gene3D" id="3.60.10.10">
    <property type="entry name" value="Endonuclease/exonuclease/phosphatase"/>
    <property type="match status" value="1"/>
</dbReference>
<evidence type="ECO:0000256" key="2">
    <source>
        <dbReference type="SAM" id="SignalP"/>
    </source>
</evidence>
<dbReference type="SUPFAM" id="SSF56219">
    <property type="entry name" value="DNase I-like"/>
    <property type="match status" value="1"/>
</dbReference>
<keyword evidence="6" id="KW-1185">Reference proteome</keyword>
<dbReference type="NCBIfam" id="NF033681">
    <property type="entry name" value="ExeM_NucH_DNase"/>
    <property type="match status" value="1"/>
</dbReference>
<organism evidence="5 6">
    <name type="scientific">Brachybacterium equifaecis</name>
    <dbReference type="NCBI Taxonomy" id="2910770"/>
    <lineage>
        <taxon>Bacteria</taxon>
        <taxon>Bacillati</taxon>
        <taxon>Actinomycetota</taxon>
        <taxon>Actinomycetes</taxon>
        <taxon>Micrococcales</taxon>
        <taxon>Dermabacteraceae</taxon>
        <taxon>Brachybacterium</taxon>
    </lineage>
</organism>
<dbReference type="PROSITE" id="PS51272">
    <property type="entry name" value="SLH"/>
    <property type="match status" value="3"/>
</dbReference>
<keyword evidence="2" id="KW-0732">Signal</keyword>
<dbReference type="InterPro" id="IPR005135">
    <property type="entry name" value="Endo/exonuclease/phosphatase"/>
</dbReference>
<name>A0ABT0R2H1_9MICO</name>
<dbReference type="PROSITE" id="PS51841">
    <property type="entry name" value="LTD"/>
    <property type="match status" value="1"/>
</dbReference>
<dbReference type="InterPro" id="IPR047971">
    <property type="entry name" value="ExeM-like"/>
</dbReference>
<dbReference type="Pfam" id="PF00395">
    <property type="entry name" value="SLH"/>
    <property type="match status" value="3"/>
</dbReference>
<proteinExistence type="predicted"/>
<dbReference type="InterPro" id="IPR001322">
    <property type="entry name" value="Lamin_tail_dom"/>
</dbReference>
<evidence type="ECO:0000259" key="4">
    <source>
        <dbReference type="PROSITE" id="PS51841"/>
    </source>
</evidence>
<dbReference type="Pfam" id="PF00932">
    <property type="entry name" value="LTD"/>
    <property type="match status" value="1"/>
</dbReference>
<comment type="caution">
    <text evidence="5">The sequence shown here is derived from an EMBL/GenBank/DDBJ whole genome shotgun (WGS) entry which is preliminary data.</text>
</comment>
<evidence type="ECO:0000313" key="5">
    <source>
        <dbReference type="EMBL" id="MCL6423100.1"/>
    </source>
</evidence>
<dbReference type="InterPro" id="IPR006311">
    <property type="entry name" value="TAT_signal"/>
</dbReference>
<feature type="domain" description="LTD" evidence="4">
    <location>
        <begin position="35"/>
        <end position="172"/>
    </location>
</feature>
<evidence type="ECO:0000256" key="1">
    <source>
        <dbReference type="SAM" id="MobiDB-lite"/>
    </source>
</evidence>
<dbReference type="CDD" id="cd04486">
    <property type="entry name" value="YhcR_OBF_like"/>
    <property type="match status" value="1"/>
</dbReference>
<keyword evidence="5" id="KW-0378">Hydrolase</keyword>
<dbReference type="PANTHER" id="PTHR42834:SF1">
    <property type="entry name" value="ENDONUCLEASE_EXONUCLEASE_PHOSPHATASE FAMILY PROTEIN (AFU_ORTHOLOGUE AFUA_3G09210)"/>
    <property type="match status" value="1"/>
</dbReference>
<dbReference type="EMBL" id="JAKNCJ010000002">
    <property type="protein sequence ID" value="MCL6423100.1"/>
    <property type="molecule type" value="Genomic_DNA"/>
</dbReference>
<accession>A0ABT0R2H1</accession>
<feature type="signal peptide" evidence="2">
    <location>
        <begin position="1"/>
        <end position="39"/>
    </location>
</feature>
<protein>
    <submittedName>
        <fullName evidence="5">ExeM/NucH family extracellular endonuclease</fullName>
    </submittedName>
</protein>
<evidence type="ECO:0000259" key="3">
    <source>
        <dbReference type="PROSITE" id="PS51272"/>
    </source>
</evidence>
<dbReference type="CDD" id="cd10283">
    <property type="entry name" value="MnuA_DNase1-like"/>
    <property type="match status" value="1"/>
</dbReference>
<keyword evidence="5" id="KW-0255">Endonuclease</keyword>
<dbReference type="InterPro" id="IPR036415">
    <property type="entry name" value="Lamin_tail_dom_sf"/>
</dbReference>
<feature type="domain" description="SLH" evidence="3">
    <location>
        <begin position="923"/>
        <end position="990"/>
    </location>
</feature>
<dbReference type="PROSITE" id="PS51318">
    <property type="entry name" value="TAT"/>
    <property type="match status" value="1"/>
</dbReference>
<feature type="compositionally biased region" description="Pro residues" evidence="1">
    <location>
        <begin position="224"/>
        <end position="236"/>
    </location>
</feature>
<dbReference type="InterPro" id="IPR036691">
    <property type="entry name" value="Endo/exonu/phosph_ase_sf"/>
</dbReference>
<dbReference type="SUPFAM" id="SSF74853">
    <property type="entry name" value="Lamin A/C globular tail domain"/>
    <property type="match status" value="1"/>
</dbReference>
<feature type="domain" description="SLH" evidence="3">
    <location>
        <begin position="861"/>
        <end position="922"/>
    </location>
</feature>
<feature type="region of interest" description="Disordered" evidence="1">
    <location>
        <begin position="701"/>
        <end position="721"/>
    </location>
</feature>
<sequence length="1051" mass="108832">MTIRTLPLRAAALRRLAACAGAAALGATLLPFGMSAALAGPIVPTAVSINEVYGGGGNKGAEFKNDFVELKNSSSAAVSVDGWSLQYFAANGNPGGSVSLTGTIPAGSTYLIQLAAGNEIAKDLPTPDAVGTIAASATNGTFLLSNGTAAIKCTAATCSENPAVLDVVGFGSATVFAGDAAAPALSNSTSASRIAATGSNSQDFAVGAPTPQNSGATPTDPTTPTDPPTPTDPTTPPSASVVSIADIQGTGAASPLAGQTVTTTGVVTAVYATGGLNGYVIQTGGTGGALDFSSHKGSTALFVYSPATVASVQIGQSVKITGAVSEFNGSTQISVARAADFSVLPDALPAVAPSTFTGAFPTDEAARESLEHMLLQPGKGAFTVTDVYGTMNYGEVSLAIGDKPLRQPGDVMRPGPEATAEFNAAAAQVILLDDAKTTNFSRATDEPLSYLSNQEPVRVGAAVEFEKPVIFTTSFNAWRLNPTTPWSSSASDGIAFENTRTSAPDAVGGDLQVGSFNVLNYFTTLGADTTGCTPYTDRAGVGVSVRGGCDLRGAWGQADFERQEKKIVEAISASGMDVVGLMEIENSARLGETPDEATATLVAALNEKDGAGTWDYVRTAPAYAAAGQKGGQDAITSAIIFKPGQVRPVGDAQILIGDPAFDNAREPIGQVFEPISASADGTVSAGEPFFYVVNHFKSKGSKDAEDASLPADPVQGNSRTSRLQQAGALNTWVEGRQSALHVQDVLLVGDFNAYTQEEPLQLFYGKGYTDVSSHFDPEGWSYSYGGMVGSLDHVLASPSALERLTGADDWGINGPESPAFQYSRHNSNVTDLYEGGPFASSDHNPLIVGMKSEITAPPAPFECTFADVPASLQFHDDICWAAEQGYVTGWADGSYRPVSPVNRDAMAAFLYRMAGSPAVDTSGASPFTDIKAGDEHYAAVLWAYQEGITTGWVKADGTREFRPVTPIDRDAMAAFVYRYAGEPAASAPAAGPFSDVPAGLQYAKEIAWLKEQGITTGFPDGSYRPWGPMNRDAMAAFMHRMDTAGIDFVDN</sequence>
<evidence type="ECO:0000313" key="6">
    <source>
        <dbReference type="Proteomes" id="UP001203761"/>
    </source>
</evidence>
<feature type="chain" id="PRO_5045094990" evidence="2">
    <location>
        <begin position="40"/>
        <end position="1051"/>
    </location>
</feature>
<dbReference type="GO" id="GO:0004519">
    <property type="term" value="F:endonuclease activity"/>
    <property type="evidence" value="ECO:0007669"/>
    <property type="project" value="UniProtKB-KW"/>
</dbReference>
<reference evidence="5" key="1">
    <citation type="submission" date="2022-02" db="EMBL/GenBank/DDBJ databases">
        <authorList>
            <person name="Lee M."/>
            <person name="Kim S.-J."/>
            <person name="Jung M.-Y."/>
        </authorList>
    </citation>
    <scope>NUCLEOTIDE SEQUENCE</scope>
    <source>
        <strain evidence="5">JHP9</strain>
    </source>
</reference>
<dbReference type="PANTHER" id="PTHR42834">
    <property type="entry name" value="ENDONUCLEASE/EXONUCLEASE/PHOSPHATASE FAMILY PROTEIN (AFU_ORTHOLOGUE AFUA_3G09210)"/>
    <property type="match status" value="1"/>
</dbReference>
<dbReference type="Proteomes" id="UP001203761">
    <property type="component" value="Unassembled WGS sequence"/>
</dbReference>
<feature type="region of interest" description="Disordered" evidence="1">
    <location>
        <begin position="199"/>
        <end position="240"/>
    </location>
</feature>
<gene>
    <name evidence="5" type="ORF">Bequi_06825</name>
</gene>
<dbReference type="InterPro" id="IPR001119">
    <property type="entry name" value="SLH_dom"/>
</dbReference>